<evidence type="ECO:0000313" key="2">
    <source>
        <dbReference type="Proteomes" id="UP001066276"/>
    </source>
</evidence>
<evidence type="ECO:0000313" key="1">
    <source>
        <dbReference type="EMBL" id="KAJ1169599.1"/>
    </source>
</evidence>
<accession>A0AAV7T0E9</accession>
<keyword evidence="2" id="KW-1185">Reference proteome</keyword>
<gene>
    <name evidence="1" type="ORF">NDU88_001490</name>
</gene>
<organism evidence="1 2">
    <name type="scientific">Pleurodeles waltl</name>
    <name type="common">Iberian ribbed newt</name>
    <dbReference type="NCBI Taxonomy" id="8319"/>
    <lineage>
        <taxon>Eukaryota</taxon>
        <taxon>Metazoa</taxon>
        <taxon>Chordata</taxon>
        <taxon>Craniata</taxon>
        <taxon>Vertebrata</taxon>
        <taxon>Euteleostomi</taxon>
        <taxon>Amphibia</taxon>
        <taxon>Batrachia</taxon>
        <taxon>Caudata</taxon>
        <taxon>Salamandroidea</taxon>
        <taxon>Salamandridae</taxon>
        <taxon>Pleurodelinae</taxon>
        <taxon>Pleurodeles</taxon>
    </lineage>
</organism>
<dbReference type="Proteomes" id="UP001066276">
    <property type="component" value="Chromosome 4_1"/>
</dbReference>
<name>A0AAV7T0E9_PLEWA</name>
<sequence length="405" mass="43008">MAAPVGRTIPFPASLEERPLAAVKKMAAREEFCEEVIKISDEEQERQDGFSLGDVDVALQSVGQFDGGAGVEEDGAGCDAPRFPGGLSEVTVHREAGQPSGGQSLPVKVRAPLVHRKEGRVKSRAVYPTARESVAPGSLGHGAGSVFDEQPSASRGAGARFESQDEEWLDYEEDVEEQAIPVSYFVVKEATPAVPEMVQGDRSGNRHKEMAGNLPRGEVGMGIGMSVGSAIGGLISRKGGVDVSIQVDSVAGTGAGKSEVAVDMVVGGVRKEELQDSVKSNGVVSSGGSVGDPDGVCAVWIVVHSFVRWAEKQATTRHFGRQLGLDGIRIKLGDTDDDMGDSDNDKDDPDILIWSGPVEKRRKTYFNELGESPKANINNTDTILDFSGQTMLTLLHHANSRVVSL</sequence>
<proteinExistence type="predicted"/>
<comment type="caution">
    <text evidence="1">The sequence shown here is derived from an EMBL/GenBank/DDBJ whole genome shotgun (WGS) entry which is preliminary data.</text>
</comment>
<dbReference type="EMBL" id="JANPWB010000007">
    <property type="protein sequence ID" value="KAJ1169599.1"/>
    <property type="molecule type" value="Genomic_DNA"/>
</dbReference>
<protein>
    <submittedName>
        <fullName evidence="1">Uncharacterized protein</fullName>
    </submittedName>
</protein>
<dbReference type="AlphaFoldDB" id="A0AAV7T0E9"/>
<reference evidence="1" key="1">
    <citation type="journal article" date="2022" name="bioRxiv">
        <title>Sequencing and chromosome-scale assembly of the giantPleurodeles waltlgenome.</title>
        <authorList>
            <person name="Brown T."/>
            <person name="Elewa A."/>
            <person name="Iarovenko S."/>
            <person name="Subramanian E."/>
            <person name="Araus A.J."/>
            <person name="Petzold A."/>
            <person name="Susuki M."/>
            <person name="Suzuki K.-i.T."/>
            <person name="Hayashi T."/>
            <person name="Toyoda A."/>
            <person name="Oliveira C."/>
            <person name="Osipova E."/>
            <person name="Leigh N.D."/>
            <person name="Simon A."/>
            <person name="Yun M.H."/>
        </authorList>
    </citation>
    <scope>NUCLEOTIDE SEQUENCE</scope>
    <source>
        <strain evidence="1">20211129_DDA</strain>
        <tissue evidence="1">Liver</tissue>
    </source>
</reference>